<evidence type="ECO:0000313" key="1">
    <source>
        <dbReference type="EMBL" id="MBE9032397.1"/>
    </source>
</evidence>
<comment type="caution">
    <text evidence="1">The sequence shown here is derived from an EMBL/GenBank/DDBJ whole genome shotgun (WGS) entry which is preliminary data.</text>
</comment>
<accession>A0A928VRG7</accession>
<protein>
    <submittedName>
        <fullName evidence="1">Baseplate assembly protein</fullName>
    </submittedName>
</protein>
<dbReference type="EMBL" id="JADEXQ010000103">
    <property type="protein sequence ID" value="MBE9032397.1"/>
    <property type="molecule type" value="Genomic_DNA"/>
</dbReference>
<sequence>DSGTSISLFQGQPQHNDCFYILFDRDTALDGNIIDLIIEGSAAEPTGINPKCPPWQWEAWNGGDWEKVFVSQDDTQGFSFANIIQRGPTGQPQAKISLRLPLKFPPHTFVGHQGRWLRCRCHLATHPQRSFSLSHSPTILSLTVQTIGGQIHAEQCERIEQEILGESTGKPGQRFQLENQNIMLPLQPDRGERLEVTPPNSPVQEWQLVKDFSNSDANDRHYTLDSIKGIIQLGPLIREPQHIQQQTVQRQQQSESLVTAHTNSNSQVVQYNHIPHKRPTYNPNESPIRSEYQRGQVPPIGSMLHIVAYRTGGGTNGNLPPDTIRIPKTAPPYIRHVTNHVAAIDGKNAETLEEAILRVPHLLRTQDRAVTPEDFEHLTQQASSEVSRAYCPRQQSSPRPGIVTVYVIPKEDAKHFEHDILPQSPSLAPELRQIISAYLDDRRLLGTDIHLLKPKYIGISTQIRIGIEAIHRHNPDPLCDQLAAKIMEYLHPLQGHHNGKGWQPGMKLYQSDLISLIQKFPGVRYLQSLQLFTHHQTQAGEQAEQSSEPQSIEPQWIRQFNPNEVIDPGLDSIIFGWNAPIAPRQSTYPAVKNDDRYPGHLIQVLELEGQR</sequence>
<gene>
    <name evidence="1" type="ORF">IQ266_21905</name>
</gene>
<feature type="non-terminal residue" evidence="1">
    <location>
        <position position="1"/>
    </location>
</feature>
<dbReference type="AlphaFoldDB" id="A0A928VRG7"/>
<organism evidence="1 2">
    <name type="scientific">Romeriopsis navalis LEGE 11480</name>
    <dbReference type="NCBI Taxonomy" id="2777977"/>
    <lineage>
        <taxon>Bacteria</taxon>
        <taxon>Bacillati</taxon>
        <taxon>Cyanobacteriota</taxon>
        <taxon>Cyanophyceae</taxon>
        <taxon>Leptolyngbyales</taxon>
        <taxon>Leptolyngbyaceae</taxon>
        <taxon>Romeriopsis</taxon>
        <taxon>Romeriopsis navalis</taxon>
    </lineage>
</organism>
<reference evidence="1" key="1">
    <citation type="submission" date="2020-10" db="EMBL/GenBank/DDBJ databases">
        <authorList>
            <person name="Castelo-Branco R."/>
            <person name="Eusebio N."/>
            <person name="Adriana R."/>
            <person name="Vieira A."/>
            <person name="Brugerolle De Fraissinette N."/>
            <person name="Rezende De Castro R."/>
            <person name="Schneider M.P."/>
            <person name="Vasconcelos V."/>
            <person name="Leao P.N."/>
        </authorList>
    </citation>
    <scope>NUCLEOTIDE SEQUENCE</scope>
    <source>
        <strain evidence="1">LEGE 11480</strain>
    </source>
</reference>
<proteinExistence type="predicted"/>
<dbReference type="RefSeq" id="WP_264327216.1">
    <property type="nucleotide sequence ID" value="NZ_JADEXQ010000103.1"/>
</dbReference>
<dbReference type="NCBIfam" id="TIGR02243">
    <property type="entry name" value="putative baseplate assembly protein"/>
    <property type="match status" value="1"/>
</dbReference>
<dbReference type="Proteomes" id="UP000625316">
    <property type="component" value="Unassembled WGS sequence"/>
</dbReference>
<keyword evidence="2" id="KW-1185">Reference proteome</keyword>
<dbReference type="InterPro" id="IPR011749">
    <property type="entry name" value="CHP02243"/>
</dbReference>
<name>A0A928VRG7_9CYAN</name>
<evidence type="ECO:0000313" key="2">
    <source>
        <dbReference type="Proteomes" id="UP000625316"/>
    </source>
</evidence>